<feature type="compositionally biased region" description="Basic and acidic residues" evidence="1">
    <location>
        <begin position="124"/>
        <end position="153"/>
    </location>
</feature>
<comment type="caution">
    <text evidence="2">The sequence shown here is derived from an EMBL/GenBank/DDBJ whole genome shotgun (WGS) entry which is preliminary data.</text>
</comment>
<reference evidence="2 3" key="1">
    <citation type="submission" date="2023-09" db="EMBL/GenBank/DDBJ databases">
        <title>Genomes of two closely related lineages of the louse Polyplax serrata with different host specificities.</title>
        <authorList>
            <person name="Martinu J."/>
            <person name="Tarabai H."/>
            <person name="Stefka J."/>
            <person name="Hypsa V."/>
        </authorList>
    </citation>
    <scope>NUCLEOTIDE SEQUENCE [LARGE SCALE GENOMIC DNA]</scope>
    <source>
        <strain evidence="2">98ZLc_SE</strain>
    </source>
</reference>
<evidence type="ECO:0000313" key="2">
    <source>
        <dbReference type="EMBL" id="KAK6637241.1"/>
    </source>
</evidence>
<gene>
    <name evidence="2" type="ORF">RUM44_007655</name>
</gene>
<proteinExistence type="predicted"/>
<evidence type="ECO:0000313" key="3">
    <source>
        <dbReference type="Proteomes" id="UP001359485"/>
    </source>
</evidence>
<name>A0ABR1BA70_POLSC</name>
<sequence>MVTGAEETARETTTAMAKRSLKAARKNFRERVGKIRAVMKFGMTVEERVCEIFSAVTKEMVRELMDDVWRAQGPAQEGQTEAVKQDLDEIKTAMQALMTKVAGLETGCQPAVATRRMNGQTGLKKVETYPDKLKKAKRDGGKKVGGEAEQPRR</sequence>
<organism evidence="2 3">
    <name type="scientific">Polyplax serrata</name>
    <name type="common">Common mouse louse</name>
    <dbReference type="NCBI Taxonomy" id="468196"/>
    <lineage>
        <taxon>Eukaryota</taxon>
        <taxon>Metazoa</taxon>
        <taxon>Ecdysozoa</taxon>
        <taxon>Arthropoda</taxon>
        <taxon>Hexapoda</taxon>
        <taxon>Insecta</taxon>
        <taxon>Pterygota</taxon>
        <taxon>Neoptera</taxon>
        <taxon>Paraneoptera</taxon>
        <taxon>Psocodea</taxon>
        <taxon>Troctomorpha</taxon>
        <taxon>Phthiraptera</taxon>
        <taxon>Anoplura</taxon>
        <taxon>Polyplacidae</taxon>
        <taxon>Polyplax</taxon>
    </lineage>
</organism>
<dbReference type="Proteomes" id="UP001359485">
    <property type="component" value="Unassembled WGS sequence"/>
</dbReference>
<dbReference type="EMBL" id="JAWJWF010000002">
    <property type="protein sequence ID" value="KAK6637241.1"/>
    <property type="molecule type" value="Genomic_DNA"/>
</dbReference>
<accession>A0ABR1BA70</accession>
<feature type="region of interest" description="Disordered" evidence="1">
    <location>
        <begin position="113"/>
        <end position="153"/>
    </location>
</feature>
<keyword evidence="3" id="KW-1185">Reference proteome</keyword>
<protein>
    <submittedName>
        <fullName evidence="2">Uncharacterized protein</fullName>
    </submittedName>
</protein>
<evidence type="ECO:0000256" key="1">
    <source>
        <dbReference type="SAM" id="MobiDB-lite"/>
    </source>
</evidence>